<dbReference type="GeneID" id="78500529"/>
<dbReference type="RefSeq" id="WP_090862468.1">
    <property type="nucleotide sequence ID" value="NZ_LT629759.1"/>
</dbReference>
<dbReference type="AlphaFoldDB" id="A0A1H1LWF6"/>
<proteinExistence type="predicted"/>
<dbReference type="Proteomes" id="UP000199480">
    <property type="component" value="Chromosome I"/>
</dbReference>
<name>A0A1H1LWF6_9ACTN</name>
<evidence type="ECO:0000313" key="2">
    <source>
        <dbReference type="Proteomes" id="UP000199480"/>
    </source>
</evidence>
<protein>
    <submittedName>
        <fullName evidence="1">CRISPR system Cascade subunit CasB</fullName>
    </submittedName>
</protein>
<reference evidence="2" key="1">
    <citation type="submission" date="2016-10" db="EMBL/GenBank/DDBJ databases">
        <authorList>
            <person name="Varghese N."/>
            <person name="Submissions S."/>
        </authorList>
    </citation>
    <scope>NUCLEOTIDE SEQUENCE [LARGE SCALE GENOMIC DNA]</scope>
    <source>
        <strain evidence="2">DSM 22620</strain>
    </source>
</reference>
<dbReference type="CDD" id="cd09731">
    <property type="entry name" value="Cse2_I-E"/>
    <property type="match status" value="1"/>
</dbReference>
<accession>A0A1H1LWF6</accession>
<gene>
    <name evidence="1" type="ORF">SAMN04489857_1172</name>
</gene>
<dbReference type="InterPro" id="IPR013382">
    <property type="entry name" value="CRISPR-assoc_prot_Cse2"/>
</dbReference>
<dbReference type="Gene3D" id="1.10.520.40">
    <property type="entry name" value="CRISPR-associated protein Cse2"/>
    <property type="match status" value="1"/>
</dbReference>
<dbReference type="NCBIfam" id="TIGR02548">
    <property type="entry name" value="casB_cse2"/>
    <property type="match status" value="1"/>
</dbReference>
<dbReference type="Pfam" id="PF09485">
    <property type="entry name" value="CRISPR_Cse2"/>
    <property type="match status" value="1"/>
</dbReference>
<dbReference type="EMBL" id="LT629759">
    <property type="protein sequence ID" value="SDR78851.1"/>
    <property type="molecule type" value="Genomic_DNA"/>
</dbReference>
<sequence>MSIQRSASAIAACTNGKVLKLQSGYLAGLSSSRASLARLRRLGTSRDTSWMSIGDDLFEGFPELSPYEEEKGLSSVKAALRYYAMLQQSKSVPVAVLQKDVKRNVSFGSACRAISLEKNGSGAPGVRRRMAMVEAANDFDGVQTAMRALVQLMKASKSVIQLDFGRLASDLFQIQFDETRSAVFMRWAQDYYRAADGNKEATKDADE</sequence>
<dbReference type="OrthoDB" id="4808431at2"/>
<organism evidence="1 2">
    <name type="scientific">Parafannyhessea umbonata</name>
    <dbReference type="NCBI Taxonomy" id="604330"/>
    <lineage>
        <taxon>Bacteria</taxon>
        <taxon>Bacillati</taxon>
        <taxon>Actinomycetota</taxon>
        <taxon>Coriobacteriia</taxon>
        <taxon>Coriobacteriales</taxon>
        <taxon>Atopobiaceae</taxon>
        <taxon>Parafannyhessea</taxon>
    </lineage>
</organism>
<evidence type="ECO:0000313" key="1">
    <source>
        <dbReference type="EMBL" id="SDR78851.1"/>
    </source>
</evidence>
<dbReference type="InterPro" id="IPR038287">
    <property type="entry name" value="Cse2_sf"/>
</dbReference>